<evidence type="ECO:0008006" key="4">
    <source>
        <dbReference type="Google" id="ProtNLM"/>
    </source>
</evidence>
<keyword evidence="3" id="KW-1185">Reference proteome</keyword>
<name>A0ABY6ZD07_9BACL</name>
<gene>
    <name evidence="2" type="ORF">NZD89_20835</name>
</gene>
<keyword evidence="1" id="KW-0732">Signal</keyword>
<dbReference type="EMBL" id="CP104067">
    <property type="protein sequence ID" value="WAH40722.1"/>
    <property type="molecule type" value="Genomic_DNA"/>
</dbReference>
<organism evidence="2 3">
    <name type="scientific">Alicyclobacillus fastidiosus</name>
    <dbReference type="NCBI Taxonomy" id="392011"/>
    <lineage>
        <taxon>Bacteria</taxon>
        <taxon>Bacillati</taxon>
        <taxon>Bacillota</taxon>
        <taxon>Bacilli</taxon>
        <taxon>Bacillales</taxon>
        <taxon>Alicyclobacillaceae</taxon>
        <taxon>Alicyclobacillus</taxon>
    </lineage>
</organism>
<feature type="chain" id="PRO_5046840799" description="Big-1 domain-containing protein" evidence="1">
    <location>
        <begin position="25"/>
        <end position="914"/>
    </location>
</feature>
<protein>
    <recommendedName>
        <fullName evidence="4">Big-1 domain-containing protein</fullName>
    </recommendedName>
</protein>
<sequence>MKRALTGIAAAAVVLGSVSPMAFAATTTSGLTKAGQLPIVVNGSVLSNPYEMTGKDSGNTTAFFPVYYFNQALAKIGYTATWDGTTHTWAITAPGVTAAPVAGGVGTGNTTITVNGTVVKKINTQAAKDPAASKSAAATTYLPAFYVDEILQALGVNGTFSGQSGLKITGSVTNGAPQLSNLSFSGQLMGSGTSSSPVAQSTGNTVTASTTLTDANGNAINGINVTYTVTVLTGGQPTVTAGSQTLAYTGTGTDSNGKTYYTYSVPTDSTGVANITLGYSGNASYTLQASAPYSSNGVTVTSKTAYVEFGQPGSLLISPVSLTQGYSTPTNATAGLVPVTVTIIPAFAGQSVSNIPVQFTLTPGSGTSNFATSTGSYLAGAGNYTVNTDASGTATVYVNANANATATVSAQATVGGAVETSGTSSLTWQQAGTATQIKNTAGNDVTVGLNTKVTLSGQVQDANGNPVANAQILVTGDDGGDDDVSYVNGSTTTAFPNVGATTNTSLEGVLASSSFGDVVTTDANGNFSVVVTDSEAKAPTIQFWSVQNGYVANIPALWTVDTANSNAVTWSNASSSLNNVYVDTTVSGLVKSGAANDEYNKVTGLSLQSGTGGTIYAGAFAGSTPYTANGWTQYTISGTNHAEIDSVDGVALNGTGGLPNQPSSAIVNVKYTSGSISDVTVDGTDIFSNASFVPPSAGVGVDFVADASAIENDTFTITAGGYSATVQANFVAGQPYEQGNASPVTTSVAPGQTQTVTFTVEDKNGNPIPYGTIPLTTSGLVDADGNGLWISAVNGQQLTSNIPSIGTEPTPVPLFDAHTLTGIYDSVYASGAISASGIKSGVPTVQLYADQNGHVSVTFAAGGVGYWDSTDSTVKGTSSPLTGLTAYFSYNKGTGALVANNTDGGSNDIGTLQY</sequence>
<evidence type="ECO:0000313" key="2">
    <source>
        <dbReference type="EMBL" id="WAH40722.1"/>
    </source>
</evidence>
<feature type="signal peptide" evidence="1">
    <location>
        <begin position="1"/>
        <end position="24"/>
    </location>
</feature>
<accession>A0ABY6ZD07</accession>
<dbReference type="RefSeq" id="WP_268004618.1">
    <property type="nucleotide sequence ID" value="NZ_CP104067.1"/>
</dbReference>
<dbReference type="InterPro" id="IPR008969">
    <property type="entry name" value="CarboxyPept-like_regulatory"/>
</dbReference>
<proteinExistence type="predicted"/>
<dbReference type="SUPFAM" id="SSF49464">
    <property type="entry name" value="Carboxypeptidase regulatory domain-like"/>
    <property type="match status" value="1"/>
</dbReference>
<reference evidence="2" key="1">
    <citation type="submission" date="2022-08" db="EMBL/GenBank/DDBJ databases">
        <title>Alicyclobacillus fastidiosus DSM 17978, complete genome.</title>
        <authorList>
            <person name="Wang Q."/>
            <person name="Cai R."/>
            <person name="Wang Z."/>
        </authorList>
    </citation>
    <scope>NUCLEOTIDE SEQUENCE</scope>
    <source>
        <strain evidence="2">DSM 17978</strain>
    </source>
</reference>
<dbReference type="Gene3D" id="2.60.40.10">
    <property type="entry name" value="Immunoglobulins"/>
    <property type="match status" value="1"/>
</dbReference>
<evidence type="ECO:0000256" key="1">
    <source>
        <dbReference type="SAM" id="SignalP"/>
    </source>
</evidence>
<dbReference type="Proteomes" id="UP001164761">
    <property type="component" value="Chromosome"/>
</dbReference>
<dbReference type="InterPro" id="IPR013783">
    <property type="entry name" value="Ig-like_fold"/>
</dbReference>
<evidence type="ECO:0000313" key="3">
    <source>
        <dbReference type="Proteomes" id="UP001164761"/>
    </source>
</evidence>